<evidence type="ECO:0000313" key="2">
    <source>
        <dbReference type="Proteomes" id="UP000275846"/>
    </source>
</evidence>
<dbReference type="EMBL" id="UYSU01033597">
    <property type="protein sequence ID" value="VDL92607.1"/>
    <property type="molecule type" value="Genomic_DNA"/>
</dbReference>
<dbReference type="WBParaSite" id="SSLN_0000641901-mRNA-1">
    <property type="protein sequence ID" value="SSLN_0000641901-mRNA-1"/>
    <property type="gene ID" value="SSLN_0000641901"/>
</dbReference>
<reference evidence="3" key="1">
    <citation type="submission" date="2016-06" db="UniProtKB">
        <authorList>
            <consortium name="WormBaseParasite"/>
        </authorList>
    </citation>
    <scope>IDENTIFICATION</scope>
</reference>
<dbReference type="AlphaFoldDB" id="A0A183SPS4"/>
<protein>
    <submittedName>
        <fullName evidence="3">GIY-YIG domain-containing protein</fullName>
    </submittedName>
</protein>
<dbReference type="OrthoDB" id="8963429at2759"/>
<dbReference type="Proteomes" id="UP000275846">
    <property type="component" value="Unassembled WGS sequence"/>
</dbReference>
<keyword evidence="2" id="KW-1185">Reference proteome</keyword>
<sequence length="174" mass="19854">MVAIIAKYAISMRAFPVDARCEASITEFFDIHFEERKDISCCLFTSKSASSLHTALSRVKDYTVKEQQSNVIYHIPCANCSSAYVGYTGRHFETRINEHKLAIHRHDPLSVAHAHAVDCDHHLNWDATEVVAMANTKQTREFLEAWHSNTNSINRHVDLGAHYEGLWARLTDLR</sequence>
<name>A0A183SPS4_SCHSO</name>
<reference evidence="1 2" key="2">
    <citation type="submission" date="2018-11" db="EMBL/GenBank/DDBJ databases">
        <authorList>
            <consortium name="Pathogen Informatics"/>
        </authorList>
    </citation>
    <scope>NUCLEOTIDE SEQUENCE [LARGE SCALE GENOMIC DNA]</scope>
    <source>
        <strain evidence="1 2">NST_G2</strain>
    </source>
</reference>
<proteinExistence type="predicted"/>
<organism evidence="3">
    <name type="scientific">Schistocephalus solidus</name>
    <name type="common">Tapeworm</name>
    <dbReference type="NCBI Taxonomy" id="70667"/>
    <lineage>
        <taxon>Eukaryota</taxon>
        <taxon>Metazoa</taxon>
        <taxon>Spiralia</taxon>
        <taxon>Lophotrochozoa</taxon>
        <taxon>Platyhelminthes</taxon>
        <taxon>Cestoda</taxon>
        <taxon>Eucestoda</taxon>
        <taxon>Diphyllobothriidea</taxon>
        <taxon>Diphyllobothriidae</taxon>
        <taxon>Schistocephalus</taxon>
    </lineage>
</organism>
<accession>A0A183SPS4</accession>
<gene>
    <name evidence="1" type="ORF">SSLN_LOCUS6222</name>
</gene>
<evidence type="ECO:0000313" key="1">
    <source>
        <dbReference type="EMBL" id="VDL92607.1"/>
    </source>
</evidence>
<evidence type="ECO:0000313" key="3">
    <source>
        <dbReference type="WBParaSite" id="SSLN_0000641901-mRNA-1"/>
    </source>
</evidence>